<keyword evidence="1" id="KW-1133">Transmembrane helix</keyword>
<protein>
    <recommendedName>
        <fullName evidence="4">Membrane transporter protein</fullName>
    </recommendedName>
</protein>
<gene>
    <name evidence="2" type="ORF">V6255_07730</name>
</gene>
<accession>A0ABU9HAW9</accession>
<dbReference type="Proteomes" id="UP001366060">
    <property type="component" value="Unassembled WGS sequence"/>
</dbReference>
<evidence type="ECO:0000313" key="2">
    <source>
        <dbReference type="EMBL" id="MEL0659028.1"/>
    </source>
</evidence>
<reference evidence="2 3" key="1">
    <citation type="submission" date="2024-02" db="EMBL/GenBank/DDBJ databases">
        <title>Bacteria isolated from the canopy kelp, Nereocystis luetkeana.</title>
        <authorList>
            <person name="Pfister C.A."/>
            <person name="Younker I.T."/>
            <person name="Light S.H."/>
        </authorList>
    </citation>
    <scope>NUCLEOTIDE SEQUENCE [LARGE SCALE GENOMIC DNA]</scope>
    <source>
        <strain evidence="2 3">TI.2.07</strain>
    </source>
</reference>
<name>A0ABU9HAW9_9GAMM</name>
<sequence>MTQSKLLPYRLPLSIFVFFIAYMALTHTPLGYISSLTSQLIGYFYSAFDVVKETEQVTLIYALLAGVVGHFWFSKLCKVDVKANQKTLLKGLGALVLIILAYGYNLVQQA</sequence>
<keyword evidence="1" id="KW-0472">Membrane</keyword>
<evidence type="ECO:0008006" key="4">
    <source>
        <dbReference type="Google" id="ProtNLM"/>
    </source>
</evidence>
<organism evidence="2 3">
    <name type="scientific">Psychromonas arctica</name>
    <dbReference type="NCBI Taxonomy" id="168275"/>
    <lineage>
        <taxon>Bacteria</taxon>
        <taxon>Pseudomonadati</taxon>
        <taxon>Pseudomonadota</taxon>
        <taxon>Gammaproteobacteria</taxon>
        <taxon>Alteromonadales</taxon>
        <taxon>Psychromonadaceae</taxon>
        <taxon>Psychromonas</taxon>
    </lineage>
</organism>
<evidence type="ECO:0000313" key="3">
    <source>
        <dbReference type="Proteomes" id="UP001366060"/>
    </source>
</evidence>
<proteinExistence type="predicted"/>
<feature type="transmembrane region" description="Helical" evidence="1">
    <location>
        <begin position="7"/>
        <end position="25"/>
    </location>
</feature>
<keyword evidence="1" id="KW-0812">Transmembrane</keyword>
<evidence type="ECO:0000256" key="1">
    <source>
        <dbReference type="SAM" id="Phobius"/>
    </source>
</evidence>
<dbReference type="EMBL" id="JBAKBA010000014">
    <property type="protein sequence ID" value="MEL0659028.1"/>
    <property type="molecule type" value="Genomic_DNA"/>
</dbReference>
<comment type="caution">
    <text evidence="2">The sequence shown here is derived from an EMBL/GenBank/DDBJ whole genome shotgun (WGS) entry which is preliminary data.</text>
</comment>
<dbReference type="RefSeq" id="WP_341627628.1">
    <property type="nucleotide sequence ID" value="NZ_JBAKBA010000014.1"/>
</dbReference>
<keyword evidence="3" id="KW-1185">Reference proteome</keyword>
<feature type="transmembrane region" description="Helical" evidence="1">
    <location>
        <begin position="88"/>
        <end position="107"/>
    </location>
</feature>
<feature type="transmembrane region" description="Helical" evidence="1">
    <location>
        <begin position="58"/>
        <end position="76"/>
    </location>
</feature>